<dbReference type="Proteomes" id="UP001223586">
    <property type="component" value="Unassembled WGS sequence"/>
</dbReference>
<comment type="caution">
    <text evidence="2">The sequence shown here is derived from an EMBL/GenBank/DDBJ whole genome shotgun (WGS) entry which is preliminary data.</text>
</comment>
<keyword evidence="1" id="KW-1133">Transmembrane helix</keyword>
<protein>
    <submittedName>
        <fullName evidence="2">Uncharacterized protein</fullName>
    </submittedName>
</protein>
<keyword evidence="1" id="KW-0812">Transmembrane</keyword>
<feature type="transmembrane region" description="Helical" evidence="1">
    <location>
        <begin position="12"/>
        <end position="30"/>
    </location>
</feature>
<evidence type="ECO:0000313" key="2">
    <source>
        <dbReference type="EMBL" id="MDQ0177566.1"/>
    </source>
</evidence>
<evidence type="ECO:0000313" key="3">
    <source>
        <dbReference type="Proteomes" id="UP001223586"/>
    </source>
</evidence>
<evidence type="ECO:0000256" key="1">
    <source>
        <dbReference type="SAM" id="Phobius"/>
    </source>
</evidence>
<proteinExistence type="predicted"/>
<dbReference type="EMBL" id="JAUSTT010000023">
    <property type="protein sequence ID" value="MDQ0177566.1"/>
    <property type="molecule type" value="Genomic_DNA"/>
</dbReference>
<gene>
    <name evidence="2" type="ORF">J2S08_003446</name>
</gene>
<keyword evidence="1" id="KW-0472">Membrane</keyword>
<accession>A0ABT9WW88</accession>
<sequence>MLFKNLLKLKREIFICFFSIEWYIIMSEVADFPNVFLFFLMDKLLVIVLKEEVNLKAPLLATY</sequence>
<name>A0ABT9WW88_9BACI</name>
<keyword evidence="3" id="KW-1185">Reference proteome</keyword>
<reference evidence="2 3" key="1">
    <citation type="submission" date="2023-07" db="EMBL/GenBank/DDBJ databases">
        <title>Genomic Encyclopedia of Type Strains, Phase IV (KMG-IV): sequencing the most valuable type-strain genomes for metagenomic binning, comparative biology and taxonomic classification.</title>
        <authorList>
            <person name="Goeker M."/>
        </authorList>
    </citation>
    <scope>NUCLEOTIDE SEQUENCE [LARGE SCALE GENOMIC DNA]</scope>
    <source>
        <strain evidence="2 3">DSM 23837</strain>
    </source>
</reference>
<organism evidence="2 3">
    <name type="scientific">Bacillus chungangensis</name>
    <dbReference type="NCBI Taxonomy" id="587633"/>
    <lineage>
        <taxon>Bacteria</taxon>
        <taxon>Bacillati</taxon>
        <taxon>Bacillota</taxon>
        <taxon>Bacilli</taxon>
        <taxon>Bacillales</taxon>
        <taxon>Bacillaceae</taxon>
        <taxon>Bacillus</taxon>
    </lineage>
</organism>